<proteinExistence type="inferred from homology"/>
<keyword evidence="9 15" id="KW-0665">Pyrimidine biosynthesis</keyword>
<evidence type="ECO:0000256" key="3">
    <source>
        <dbReference type="ARBA" id="ARBA00011669"/>
    </source>
</evidence>
<evidence type="ECO:0000256" key="9">
    <source>
        <dbReference type="ARBA" id="ARBA00022975"/>
    </source>
</evidence>
<dbReference type="UniPathway" id="UPA00070">
    <property type="reaction ID" value="UER00945"/>
</dbReference>
<evidence type="ECO:0000256" key="1">
    <source>
        <dbReference type="ARBA" id="ARBA00004715"/>
    </source>
</evidence>
<dbReference type="GO" id="GO:0016491">
    <property type="term" value="F:oxidoreductase activity"/>
    <property type="evidence" value="ECO:0007669"/>
    <property type="project" value="InterPro"/>
</dbReference>
<keyword evidence="8 15" id="KW-0274">FAD</keyword>
<dbReference type="FunFam" id="2.10.240.10:FF:000001">
    <property type="entry name" value="Dihydroorotate dehydrogenase B (NAD(+)), electron transfer subunit"/>
    <property type="match status" value="1"/>
</dbReference>
<keyword evidence="12 15" id="KW-0411">Iron-sulfur</keyword>
<comment type="cofactor">
    <cofactor evidence="17">
        <name>[2Fe-2S] cluster</name>
        <dbReference type="ChEBI" id="CHEBI:190135"/>
    </cofactor>
    <text evidence="17">Binds 1 [2Fe-2S] cluster per subunit.</text>
</comment>
<name>A0A3S0IHF8_9BACI</name>
<feature type="domain" description="FAD-binding FR-type" evidence="18">
    <location>
        <begin position="20"/>
        <end position="120"/>
    </location>
</feature>
<keyword evidence="10 15" id="KW-0249">Electron transport</keyword>
<evidence type="ECO:0000256" key="15">
    <source>
        <dbReference type="HAMAP-Rule" id="MF_01211"/>
    </source>
</evidence>
<organism evidence="19 20">
    <name type="scientific">Bacillus yapensis</name>
    <dbReference type="NCBI Taxonomy" id="2492960"/>
    <lineage>
        <taxon>Bacteria</taxon>
        <taxon>Bacillati</taxon>
        <taxon>Bacillota</taxon>
        <taxon>Bacilli</taxon>
        <taxon>Bacillales</taxon>
        <taxon>Bacillaceae</taxon>
        <taxon>Bacillus</taxon>
    </lineage>
</organism>
<feature type="binding site" evidence="15 16">
    <location>
        <begin position="95"/>
        <end position="96"/>
    </location>
    <ligand>
        <name>FAD</name>
        <dbReference type="ChEBI" id="CHEBI:57692"/>
    </ligand>
</feature>
<feature type="binding site" evidence="15 17">
    <location>
        <position position="246"/>
    </location>
    <ligand>
        <name>[2Fe-2S] cluster</name>
        <dbReference type="ChEBI" id="CHEBI:190135"/>
    </ligand>
</feature>
<evidence type="ECO:0000256" key="14">
    <source>
        <dbReference type="ARBA" id="ARBA00082223"/>
    </source>
</evidence>
<gene>
    <name evidence="15" type="primary">pyrK</name>
    <name evidence="19" type="ORF">EKG37_02505</name>
</gene>
<comment type="similarity">
    <text evidence="2 15">Belongs to the PyrK family.</text>
</comment>
<dbReference type="Gene3D" id="3.40.50.80">
    <property type="entry name" value="Nucleotide-binding domain of ferredoxin-NADP reductase (FNR) module"/>
    <property type="match status" value="1"/>
</dbReference>
<evidence type="ECO:0000256" key="7">
    <source>
        <dbReference type="ARBA" id="ARBA00022723"/>
    </source>
</evidence>
<keyword evidence="5 15" id="KW-0285">Flavoprotein</keyword>
<comment type="pathway">
    <text evidence="1 15">Pyrimidine metabolism; UMP biosynthesis via de novo pathway; orotate from (S)-dihydroorotate (NAD(+) route): step 1/1.</text>
</comment>
<dbReference type="CDD" id="cd06218">
    <property type="entry name" value="DHOD_e_trans"/>
    <property type="match status" value="1"/>
</dbReference>
<dbReference type="EMBL" id="RXNT01000002">
    <property type="protein sequence ID" value="RTR35520.1"/>
    <property type="molecule type" value="Genomic_DNA"/>
</dbReference>
<feature type="binding site" evidence="15 16">
    <location>
        <begin position="71"/>
        <end position="74"/>
    </location>
    <ligand>
        <name>FAD</name>
        <dbReference type="ChEBI" id="CHEBI:57692"/>
    </ligand>
</feature>
<dbReference type="FunFam" id="3.40.50.80:FF:000017">
    <property type="entry name" value="Dihydroorotate dehydrogenase B (NAD(+)), electron transfer subunit"/>
    <property type="match status" value="1"/>
</dbReference>
<dbReference type="Pfam" id="PF00175">
    <property type="entry name" value="NAD_binding_1"/>
    <property type="match status" value="1"/>
</dbReference>
<dbReference type="Gene3D" id="2.40.30.10">
    <property type="entry name" value="Translation factors"/>
    <property type="match status" value="1"/>
</dbReference>
<feature type="binding site" evidence="15 17">
    <location>
        <position position="263"/>
    </location>
    <ligand>
        <name>[2Fe-2S] cluster</name>
        <dbReference type="ChEBI" id="CHEBI:190135"/>
    </ligand>
</feature>
<dbReference type="InterPro" id="IPR037117">
    <property type="entry name" value="Dihydroorotate_DH_ele_sf"/>
</dbReference>
<dbReference type="InterPro" id="IPR019480">
    <property type="entry name" value="Dihydroorotate_DH_Fe-S-bd"/>
</dbReference>
<evidence type="ECO:0000256" key="6">
    <source>
        <dbReference type="ARBA" id="ARBA00022714"/>
    </source>
</evidence>
<dbReference type="SUPFAM" id="SSF52343">
    <property type="entry name" value="Ferredoxin reductase-like, C-terminal NADP-linked domain"/>
    <property type="match status" value="1"/>
</dbReference>
<dbReference type="InterPro" id="IPR050353">
    <property type="entry name" value="PyrK_electron_transfer"/>
</dbReference>
<dbReference type="PIRSF" id="PIRSF006816">
    <property type="entry name" value="Cyc3_hyd_g"/>
    <property type="match status" value="1"/>
</dbReference>
<dbReference type="GO" id="GO:0051537">
    <property type="term" value="F:2 iron, 2 sulfur cluster binding"/>
    <property type="evidence" value="ECO:0007669"/>
    <property type="project" value="UniProtKB-KW"/>
</dbReference>
<dbReference type="GO" id="GO:0050660">
    <property type="term" value="F:flavin adenine dinucleotide binding"/>
    <property type="evidence" value="ECO:0007669"/>
    <property type="project" value="InterPro"/>
</dbReference>
<evidence type="ECO:0000256" key="2">
    <source>
        <dbReference type="ARBA" id="ARBA00006422"/>
    </source>
</evidence>
<dbReference type="NCBIfam" id="NF000799">
    <property type="entry name" value="PRK00054.1-4"/>
    <property type="match status" value="1"/>
</dbReference>
<accession>A0A3S0IHF8</accession>
<evidence type="ECO:0000256" key="5">
    <source>
        <dbReference type="ARBA" id="ARBA00022630"/>
    </source>
</evidence>
<evidence type="ECO:0000256" key="12">
    <source>
        <dbReference type="ARBA" id="ARBA00023014"/>
    </source>
</evidence>
<keyword evidence="11 15" id="KW-0408">Iron</keyword>
<feature type="binding site" evidence="15 16">
    <location>
        <begin position="88"/>
        <end position="90"/>
    </location>
    <ligand>
        <name>FAD</name>
        <dbReference type="ChEBI" id="CHEBI:57692"/>
    </ligand>
</feature>
<dbReference type="PANTHER" id="PTHR43513:SF3">
    <property type="entry name" value="DIHYDROOROTATE DEHYDROGENASE B (NAD(+)), ELECTRON TRANSFER SUBUNIT-RELATED"/>
    <property type="match status" value="1"/>
</dbReference>
<dbReference type="InterPro" id="IPR012165">
    <property type="entry name" value="Cyt_c3_hydrogenase_gsu"/>
</dbReference>
<keyword evidence="6 15" id="KW-0001">2Fe-2S</keyword>
<sequence length="276" mass="30051">MFSRANGCTNTSTRGGFSVIVNENCTIVSQKEIAANIYELILRGELSAEMKEPGQFVHVKVADGHDPLLRRPISIANINHEKKEFTLIYRQEGRGTTLLSTKKESETVDILGPLGHGFPIEETEPGETALLVGGGIGVPPLYELSQQLVSRGVKVIHVLGFQTKEAVFYEDKFMELGQTFVTTVDGTYGTKGFVTDVMKDLSFDTIYSCGPKAMLKAVEANYAADKKVYLSLEERMGCGIGACFACVCHTADDPTGFSYKKVCTDGPVFRAGEVVL</sequence>
<dbReference type="PROSITE" id="PS51384">
    <property type="entry name" value="FAD_FR"/>
    <property type="match status" value="1"/>
</dbReference>
<evidence type="ECO:0000256" key="4">
    <source>
        <dbReference type="ARBA" id="ARBA00022448"/>
    </source>
</evidence>
<dbReference type="Proteomes" id="UP000271374">
    <property type="component" value="Unassembled WGS sequence"/>
</dbReference>
<dbReference type="Gene3D" id="2.10.240.10">
    <property type="entry name" value="Dihydroorotate dehydrogenase, electron transfer subunit"/>
    <property type="match status" value="1"/>
</dbReference>
<feature type="binding site" evidence="15 17">
    <location>
        <position position="243"/>
    </location>
    <ligand>
        <name>[2Fe-2S] cluster</name>
        <dbReference type="ChEBI" id="CHEBI:190135"/>
    </ligand>
</feature>
<dbReference type="OrthoDB" id="9778346at2"/>
<dbReference type="Pfam" id="PF10418">
    <property type="entry name" value="DHODB_Fe-S_bind"/>
    <property type="match status" value="1"/>
</dbReference>
<evidence type="ECO:0000256" key="11">
    <source>
        <dbReference type="ARBA" id="ARBA00023004"/>
    </source>
</evidence>
<evidence type="ECO:0000313" key="20">
    <source>
        <dbReference type="Proteomes" id="UP000271374"/>
    </source>
</evidence>
<feature type="binding site" evidence="15 17">
    <location>
        <position position="238"/>
    </location>
    <ligand>
        <name>[2Fe-2S] cluster</name>
        <dbReference type="ChEBI" id="CHEBI:190135"/>
    </ligand>
</feature>
<dbReference type="SUPFAM" id="SSF63380">
    <property type="entry name" value="Riboflavin synthase domain-like"/>
    <property type="match status" value="1"/>
</dbReference>
<evidence type="ECO:0000256" key="8">
    <source>
        <dbReference type="ARBA" id="ARBA00022827"/>
    </source>
</evidence>
<dbReference type="GO" id="GO:0009055">
    <property type="term" value="F:electron transfer activity"/>
    <property type="evidence" value="ECO:0007669"/>
    <property type="project" value="UniProtKB-UniRule"/>
</dbReference>
<evidence type="ECO:0000313" key="19">
    <source>
        <dbReference type="EMBL" id="RTR35520.1"/>
    </source>
</evidence>
<keyword evidence="4 15" id="KW-0813">Transport</keyword>
<dbReference type="PANTHER" id="PTHR43513">
    <property type="entry name" value="DIHYDROOROTATE DEHYDROGENASE B (NAD(+)), ELECTRON TRANSFER SUBUNIT"/>
    <property type="match status" value="1"/>
</dbReference>
<comment type="subunit">
    <text evidence="3 15">Heterotetramer of 2 PyrK and 2 PyrD type B subunits.</text>
</comment>
<evidence type="ECO:0000259" key="18">
    <source>
        <dbReference type="PROSITE" id="PS51384"/>
    </source>
</evidence>
<dbReference type="GO" id="GO:0046872">
    <property type="term" value="F:metal ion binding"/>
    <property type="evidence" value="ECO:0007669"/>
    <property type="project" value="UniProtKB-KW"/>
</dbReference>
<comment type="function">
    <text evidence="15">Responsible for channeling the electrons from the oxidation of dihydroorotate from the FMN redox center in the PyrD type B subunit to the ultimate electron acceptor NAD(+).</text>
</comment>
<protein>
    <recommendedName>
        <fullName evidence="13 15">Dihydroorotate dehydrogenase B (NAD(+)), electron transfer subunit</fullName>
    </recommendedName>
    <alternativeName>
        <fullName evidence="14 15">Dihydroorotate oxidase B, electron transfer subunit</fullName>
    </alternativeName>
</protein>
<evidence type="ECO:0000256" key="16">
    <source>
        <dbReference type="PIRSR" id="PIRSR006816-1"/>
    </source>
</evidence>
<evidence type="ECO:0000256" key="10">
    <source>
        <dbReference type="ARBA" id="ARBA00022982"/>
    </source>
</evidence>
<keyword evidence="7 15" id="KW-0479">Metal-binding</keyword>
<comment type="caution">
    <text evidence="19">The sequence shown here is derived from an EMBL/GenBank/DDBJ whole genome shotgun (WGS) entry which is preliminary data.</text>
</comment>
<comment type="cofactor">
    <cofactor evidence="15">
        <name>[2Fe-2S] cluster</name>
        <dbReference type="ChEBI" id="CHEBI:190135"/>
    </cofactor>
    <text evidence="15">Binds 1 [2Fe-2S] cluster per subunit.</text>
</comment>
<keyword evidence="20" id="KW-1185">Reference proteome</keyword>
<dbReference type="InterPro" id="IPR023455">
    <property type="entry name" value="Dihydroorotate_DHASE_ETsu"/>
</dbReference>
<dbReference type="PRINTS" id="PR00409">
    <property type="entry name" value="PHDIOXRDTASE"/>
</dbReference>
<evidence type="ECO:0000256" key="17">
    <source>
        <dbReference type="PIRSR" id="PIRSR006816-2"/>
    </source>
</evidence>
<dbReference type="InterPro" id="IPR039261">
    <property type="entry name" value="FNR_nucleotide-bd"/>
</dbReference>
<dbReference type="NCBIfam" id="NF000797">
    <property type="entry name" value="PRK00054.1-2"/>
    <property type="match status" value="1"/>
</dbReference>
<dbReference type="InterPro" id="IPR001433">
    <property type="entry name" value="OxRdtase_FAD/NAD-bd"/>
</dbReference>
<dbReference type="InterPro" id="IPR017938">
    <property type="entry name" value="Riboflavin_synthase-like_b-brl"/>
</dbReference>
<dbReference type="InterPro" id="IPR017927">
    <property type="entry name" value="FAD-bd_FR_type"/>
</dbReference>
<dbReference type="AlphaFoldDB" id="A0A3S0IHF8"/>
<dbReference type="HAMAP" id="MF_01211">
    <property type="entry name" value="DHODB_Fe_S_bind"/>
    <property type="match status" value="1"/>
</dbReference>
<evidence type="ECO:0000256" key="13">
    <source>
        <dbReference type="ARBA" id="ARBA00069792"/>
    </source>
</evidence>
<comment type="cofactor">
    <cofactor evidence="15 16">
        <name>FAD</name>
        <dbReference type="ChEBI" id="CHEBI:57692"/>
    </cofactor>
    <text evidence="15 16">Binds 1 FAD per subunit.</text>
</comment>
<dbReference type="GO" id="GO:0044205">
    <property type="term" value="P:'de novo' UMP biosynthetic process"/>
    <property type="evidence" value="ECO:0007669"/>
    <property type="project" value="UniProtKB-UniRule"/>
</dbReference>
<reference evidence="19 20" key="1">
    <citation type="submission" date="2018-12" db="EMBL/GenBank/DDBJ databases">
        <title>Bacillus yapensis draft genome sequence.</title>
        <authorList>
            <person name="Yu L."/>
            <person name="Xu X."/>
            <person name="Tang X."/>
        </authorList>
    </citation>
    <scope>NUCLEOTIDE SEQUENCE [LARGE SCALE GENOMIC DNA]</scope>
    <source>
        <strain evidence="19 20">XXST-01</strain>
    </source>
</reference>